<dbReference type="InterPro" id="IPR008271">
    <property type="entry name" value="Ser/Thr_kinase_AS"/>
</dbReference>
<evidence type="ECO:0000256" key="1">
    <source>
        <dbReference type="ARBA" id="ARBA00001946"/>
    </source>
</evidence>
<keyword evidence="9" id="KW-0221">Differentiation</keyword>
<dbReference type="Pfam" id="PF00069">
    <property type="entry name" value="Pkinase"/>
    <property type="match status" value="1"/>
</dbReference>
<dbReference type="PANTHER" id="PTHR24346:SF102">
    <property type="entry name" value="TESTIS-SPECIFIC SERINE_THREONINE-PROTEIN KINASE 1"/>
    <property type="match status" value="1"/>
</dbReference>
<comment type="cofactor">
    <cofactor evidence="1">
        <name>Mg(2+)</name>
        <dbReference type="ChEBI" id="CHEBI:18420"/>
    </cofactor>
</comment>
<evidence type="ECO:0000313" key="18">
    <source>
        <dbReference type="EMBL" id="CAD7449322.1"/>
    </source>
</evidence>
<dbReference type="GO" id="GO:0000287">
    <property type="term" value="F:magnesium ion binding"/>
    <property type="evidence" value="ECO:0007669"/>
    <property type="project" value="UniProtKB-ARBA"/>
</dbReference>
<organism evidence="18">
    <name type="scientific">Timema bartmani</name>
    <dbReference type="NCBI Taxonomy" id="61472"/>
    <lineage>
        <taxon>Eukaryota</taxon>
        <taxon>Metazoa</taxon>
        <taxon>Ecdysozoa</taxon>
        <taxon>Arthropoda</taxon>
        <taxon>Hexapoda</taxon>
        <taxon>Insecta</taxon>
        <taxon>Pterygota</taxon>
        <taxon>Neoptera</taxon>
        <taxon>Polyneoptera</taxon>
        <taxon>Phasmatodea</taxon>
        <taxon>Timematodea</taxon>
        <taxon>Timematoidea</taxon>
        <taxon>Timematidae</taxon>
        <taxon>Timema</taxon>
    </lineage>
</organism>
<dbReference type="InterPro" id="IPR011009">
    <property type="entry name" value="Kinase-like_dom_sf"/>
</dbReference>
<comment type="similarity">
    <text evidence="15">Belongs to the protein kinase superfamily.</text>
</comment>
<keyword evidence="6" id="KW-0479">Metal-binding</keyword>
<evidence type="ECO:0000256" key="15">
    <source>
        <dbReference type="RuleBase" id="RU000304"/>
    </source>
</evidence>
<feature type="region of interest" description="Disordered" evidence="16">
    <location>
        <begin position="1"/>
        <end position="53"/>
    </location>
</feature>
<reference evidence="18" key="1">
    <citation type="submission" date="2020-11" db="EMBL/GenBank/DDBJ databases">
        <authorList>
            <person name="Tran Van P."/>
        </authorList>
    </citation>
    <scope>NUCLEOTIDE SEQUENCE</scope>
</reference>
<dbReference type="GO" id="GO:0000226">
    <property type="term" value="P:microtubule cytoskeleton organization"/>
    <property type="evidence" value="ECO:0007669"/>
    <property type="project" value="TreeGrafter"/>
</dbReference>
<dbReference type="SUPFAM" id="SSF56112">
    <property type="entry name" value="Protein kinase-like (PK-like)"/>
    <property type="match status" value="1"/>
</dbReference>
<keyword evidence="12" id="KW-0832">Ubl conjugation</keyword>
<dbReference type="InterPro" id="IPR000719">
    <property type="entry name" value="Prot_kinase_dom"/>
</dbReference>
<keyword evidence="7 14" id="KW-0547">Nucleotide-binding</keyword>
<dbReference type="InterPro" id="IPR017441">
    <property type="entry name" value="Protein_kinase_ATP_BS"/>
</dbReference>
<dbReference type="GO" id="GO:0005737">
    <property type="term" value="C:cytoplasm"/>
    <property type="evidence" value="ECO:0007669"/>
    <property type="project" value="TreeGrafter"/>
</dbReference>
<accession>A0A7R9FB51</accession>
<sequence length="390" mass="43764">MNFKKNDAATSKSPGSGATLVKKPTAILAENAGSTIPDTQEEDPGRRPSVLENHGYTLGRTIGSGSYATVKVARSERHECDVAVKIVSKFQAPADYLKKFLPREIEVVKGLKHHNLIRFLQAIETTHRVYIVMEFAENGSLLDIIRRDTYIDEVRARRWFQHIVDGVEYCHDKGVVHRDIKCENLLMDIEYNIKLSDFGFARGHMKPKNGVFPLSETFCGSYAYASPEILRGVPYQPQLSDIWSMGVVLYAIVFGRLPFDDTNHNQLLKQVQAKVTFPKEPRVSSACRSLITRILAPARRRLPITAIRHDRWFILTSDVSQSPSSEDSLDSVATSSRNDSLEQTSVIQPLLTKEVLRAAASKPRPDGGNTTDEEQPIRSVKPPSHTSFKY</sequence>
<evidence type="ECO:0000256" key="8">
    <source>
        <dbReference type="ARBA" id="ARBA00022777"/>
    </source>
</evidence>
<feature type="region of interest" description="Disordered" evidence="16">
    <location>
        <begin position="356"/>
        <end position="390"/>
    </location>
</feature>
<protein>
    <recommendedName>
        <fullName evidence="17">Protein kinase domain-containing protein</fullName>
    </recommendedName>
</protein>
<keyword evidence="10 14" id="KW-0067">ATP-binding</keyword>
<dbReference type="GO" id="GO:0030154">
    <property type="term" value="P:cell differentiation"/>
    <property type="evidence" value="ECO:0007669"/>
    <property type="project" value="UniProtKB-KW"/>
</dbReference>
<dbReference type="GO" id="GO:0035556">
    <property type="term" value="P:intracellular signal transduction"/>
    <property type="evidence" value="ECO:0007669"/>
    <property type="project" value="TreeGrafter"/>
</dbReference>
<dbReference type="FunFam" id="1.10.510.10:FF:000658">
    <property type="entry name" value="Protein CBG12184"/>
    <property type="match status" value="1"/>
</dbReference>
<dbReference type="FunFam" id="3.30.200.20:FF:000042">
    <property type="entry name" value="Aurora kinase A"/>
    <property type="match status" value="1"/>
</dbReference>
<evidence type="ECO:0000256" key="9">
    <source>
        <dbReference type="ARBA" id="ARBA00022782"/>
    </source>
</evidence>
<dbReference type="AlphaFoldDB" id="A0A7R9FB51"/>
<feature type="domain" description="Protein kinase" evidence="17">
    <location>
        <begin position="56"/>
        <end position="313"/>
    </location>
</feature>
<name>A0A7R9FB51_9NEOP</name>
<keyword evidence="4" id="KW-0597">Phosphoprotein</keyword>
<keyword evidence="3 15" id="KW-0723">Serine/threonine-protein kinase</keyword>
<keyword evidence="13" id="KW-0744">Spermatogenesis</keyword>
<proteinExistence type="inferred from homology"/>
<evidence type="ECO:0000256" key="11">
    <source>
        <dbReference type="ARBA" id="ARBA00022842"/>
    </source>
</evidence>
<keyword evidence="5" id="KW-0808">Transferase</keyword>
<evidence type="ECO:0000256" key="16">
    <source>
        <dbReference type="SAM" id="MobiDB-lite"/>
    </source>
</evidence>
<keyword evidence="8" id="KW-0418">Kinase</keyword>
<feature type="compositionally biased region" description="Polar residues" evidence="16">
    <location>
        <begin position="332"/>
        <end position="344"/>
    </location>
</feature>
<dbReference type="InterPro" id="IPR047908">
    <property type="entry name" value="TSSK4_cat"/>
</dbReference>
<evidence type="ECO:0000256" key="12">
    <source>
        <dbReference type="ARBA" id="ARBA00022843"/>
    </source>
</evidence>
<feature type="binding site" evidence="14">
    <location>
        <position position="85"/>
    </location>
    <ligand>
        <name>ATP</name>
        <dbReference type="ChEBI" id="CHEBI:30616"/>
    </ligand>
</feature>
<evidence type="ECO:0000259" key="17">
    <source>
        <dbReference type="PROSITE" id="PS50011"/>
    </source>
</evidence>
<dbReference type="EMBL" id="OD571480">
    <property type="protein sequence ID" value="CAD7449322.1"/>
    <property type="molecule type" value="Genomic_DNA"/>
</dbReference>
<dbReference type="PANTHER" id="PTHR24346">
    <property type="entry name" value="MAP/MICROTUBULE AFFINITY-REGULATING KINASE"/>
    <property type="match status" value="1"/>
</dbReference>
<feature type="region of interest" description="Disordered" evidence="16">
    <location>
        <begin position="320"/>
        <end position="344"/>
    </location>
</feature>
<dbReference type="PROSITE" id="PS00108">
    <property type="entry name" value="PROTEIN_KINASE_ST"/>
    <property type="match status" value="1"/>
</dbReference>
<dbReference type="CDD" id="cd14162">
    <property type="entry name" value="STKc_TSSK4-like"/>
    <property type="match status" value="1"/>
</dbReference>
<evidence type="ECO:0000256" key="13">
    <source>
        <dbReference type="ARBA" id="ARBA00022871"/>
    </source>
</evidence>
<keyword evidence="2" id="KW-0217">Developmental protein</keyword>
<evidence type="ECO:0000256" key="2">
    <source>
        <dbReference type="ARBA" id="ARBA00022473"/>
    </source>
</evidence>
<dbReference type="Gene3D" id="1.10.510.10">
    <property type="entry name" value="Transferase(Phosphotransferase) domain 1"/>
    <property type="match status" value="1"/>
</dbReference>
<keyword evidence="11" id="KW-0460">Magnesium</keyword>
<evidence type="ECO:0000256" key="3">
    <source>
        <dbReference type="ARBA" id="ARBA00022527"/>
    </source>
</evidence>
<evidence type="ECO:0000256" key="6">
    <source>
        <dbReference type="ARBA" id="ARBA00022723"/>
    </source>
</evidence>
<evidence type="ECO:0000256" key="14">
    <source>
        <dbReference type="PROSITE-ProRule" id="PRU10141"/>
    </source>
</evidence>
<evidence type="ECO:0000256" key="7">
    <source>
        <dbReference type="ARBA" id="ARBA00022741"/>
    </source>
</evidence>
<dbReference type="SMART" id="SM00220">
    <property type="entry name" value="S_TKc"/>
    <property type="match status" value="1"/>
</dbReference>
<evidence type="ECO:0000256" key="4">
    <source>
        <dbReference type="ARBA" id="ARBA00022553"/>
    </source>
</evidence>
<dbReference type="GO" id="GO:0005524">
    <property type="term" value="F:ATP binding"/>
    <property type="evidence" value="ECO:0007669"/>
    <property type="project" value="UniProtKB-UniRule"/>
</dbReference>
<dbReference type="GO" id="GO:0050321">
    <property type="term" value="F:tau-protein kinase activity"/>
    <property type="evidence" value="ECO:0007669"/>
    <property type="project" value="TreeGrafter"/>
</dbReference>
<dbReference type="GO" id="GO:0007283">
    <property type="term" value="P:spermatogenesis"/>
    <property type="evidence" value="ECO:0007669"/>
    <property type="project" value="UniProtKB-KW"/>
</dbReference>
<evidence type="ECO:0000256" key="5">
    <source>
        <dbReference type="ARBA" id="ARBA00022679"/>
    </source>
</evidence>
<dbReference type="PROSITE" id="PS50011">
    <property type="entry name" value="PROTEIN_KINASE_DOM"/>
    <property type="match status" value="1"/>
</dbReference>
<dbReference type="PROSITE" id="PS00107">
    <property type="entry name" value="PROTEIN_KINASE_ATP"/>
    <property type="match status" value="1"/>
</dbReference>
<gene>
    <name evidence="18" type="ORF">TBIB3V08_LOCUS11597</name>
</gene>
<evidence type="ECO:0000256" key="10">
    <source>
        <dbReference type="ARBA" id="ARBA00022840"/>
    </source>
</evidence>